<dbReference type="GeneID" id="106053017"/>
<evidence type="ECO:0000313" key="3">
    <source>
        <dbReference type="RefSeq" id="XP_055896477.1"/>
    </source>
</evidence>
<dbReference type="AlphaFoldDB" id="A0A9W3BAC1"/>
<proteinExistence type="predicted"/>
<dbReference type="Proteomes" id="UP001165740">
    <property type="component" value="Chromosome 9"/>
</dbReference>
<accession>A0A9W3BAC1</accession>
<keyword evidence="1" id="KW-0732">Signal</keyword>
<dbReference type="RefSeq" id="XP_055896477.1">
    <property type="nucleotide sequence ID" value="XM_056040502.1"/>
</dbReference>
<feature type="signal peptide" evidence="1">
    <location>
        <begin position="1"/>
        <end position="20"/>
    </location>
</feature>
<gene>
    <name evidence="3" type="primary">LOC106053017</name>
</gene>
<evidence type="ECO:0000313" key="2">
    <source>
        <dbReference type="Proteomes" id="UP001165740"/>
    </source>
</evidence>
<evidence type="ECO:0000256" key="1">
    <source>
        <dbReference type="SAM" id="SignalP"/>
    </source>
</evidence>
<reference evidence="3" key="1">
    <citation type="submission" date="2025-08" db="UniProtKB">
        <authorList>
            <consortium name="RefSeq"/>
        </authorList>
    </citation>
    <scope>IDENTIFICATION</scope>
</reference>
<keyword evidence="2" id="KW-1185">Reference proteome</keyword>
<feature type="chain" id="PRO_5040956630" evidence="1">
    <location>
        <begin position="21"/>
        <end position="498"/>
    </location>
</feature>
<protein>
    <submittedName>
        <fullName evidence="3">Uncharacterized protein LOC106053017 isoform X1</fullName>
    </submittedName>
</protein>
<sequence>MANIFLILFMIYINVHLTESQLFNCSRPAYDKLEETEPGVCLYTLCVHCVSKTTSFQDLNYTFAIQMNGTVWTLDKENALYSTQDTLTDITFPFNDSLGFSLFDGPVQFQFSMSALEEDGNVIRETNPWTAQELFKAPDFICGSADYDRSQTPRYEMCRHSLCVVCVSNVTYQQINATLGFLFKIYDNPIHHEYRSPYTISVGYSSNKTTFYLTKDHKTVITFPFNEDLMEIVQFEHSTQYQFSMSAIDNEGRLRETFSPLSEPIKYKSTTEIYFTINGKNDSFIEESGDTLVFLCTSNGYPPPLLYLDSLVTYSSKLFDDHLIYPDTPVNITIRGLLVTGYYLCYHLDKLQYVEKKIFVLSHSQLRLMSNIFEQKDLEFQSLGYLDFWPDYEAYFSVIGYPAPYSMQLWSNGDNITEGVELTYGDTSDYVNSNIYVKFTDHALLVQQKNYSLTVNNGHPTSFTFVCGDCNFLANSCTIKSNAMSLNVFLLVVRLLSQ</sequence>
<dbReference type="OrthoDB" id="10369023at2759"/>
<organism evidence="2 3">
    <name type="scientific">Biomphalaria glabrata</name>
    <name type="common">Bloodfluke planorb</name>
    <name type="synonym">Freshwater snail</name>
    <dbReference type="NCBI Taxonomy" id="6526"/>
    <lineage>
        <taxon>Eukaryota</taxon>
        <taxon>Metazoa</taxon>
        <taxon>Spiralia</taxon>
        <taxon>Lophotrochozoa</taxon>
        <taxon>Mollusca</taxon>
        <taxon>Gastropoda</taxon>
        <taxon>Heterobranchia</taxon>
        <taxon>Euthyneura</taxon>
        <taxon>Panpulmonata</taxon>
        <taxon>Hygrophila</taxon>
        <taxon>Lymnaeoidea</taxon>
        <taxon>Planorbidae</taxon>
        <taxon>Biomphalaria</taxon>
    </lineage>
</organism>
<name>A0A9W3BAC1_BIOGL</name>